<accession>A0A3P7MD90</accession>
<sequence length="130" mass="14314">MAFPPRACLTKQTNALLSDPIVTPVTDEFPTDEQNEKEEAKDKDQKTAGDTVKRFKPGAKDLSVDYGAKKHKTGAERCVSDPIVTPVTDEFATEDEGTEAKDKAMKTDGKQENKKEENGKEKKKNNGKKG</sequence>
<feature type="region of interest" description="Disordered" evidence="1">
    <location>
        <begin position="67"/>
        <end position="130"/>
    </location>
</feature>
<name>A0A3P7MD90_CYLGO</name>
<feature type="compositionally biased region" description="Basic and acidic residues" evidence="1">
    <location>
        <begin position="98"/>
        <end position="120"/>
    </location>
</feature>
<keyword evidence="3" id="KW-1185">Reference proteome</keyword>
<reference evidence="2 3" key="1">
    <citation type="submission" date="2018-11" db="EMBL/GenBank/DDBJ databases">
        <authorList>
            <consortium name="Pathogen Informatics"/>
        </authorList>
    </citation>
    <scope>NUCLEOTIDE SEQUENCE [LARGE SCALE GENOMIC DNA]</scope>
</reference>
<dbReference type="OrthoDB" id="5867520at2759"/>
<evidence type="ECO:0000256" key="1">
    <source>
        <dbReference type="SAM" id="MobiDB-lite"/>
    </source>
</evidence>
<dbReference type="Proteomes" id="UP000271889">
    <property type="component" value="Unassembled WGS sequence"/>
</dbReference>
<proteinExistence type="predicted"/>
<protein>
    <submittedName>
        <fullName evidence="2">Uncharacterized protein</fullName>
    </submittedName>
</protein>
<dbReference type="AlphaFoldDB" id="A0A3P7MD90"/>
<dbReference type="EMBL" id="UYRV01104993">
    <property type="protein sequence ID" value="VDN20408.1"/>
    <property type="molecule type" value="Genomic_DNA"/>
</dbReference>
<evidence type="ECO:0000313" key="3">
    <source>
        <dbReference type="Proteomes" id="UP000271889"/>
    </source>
</evidence>
<evidence type="ECO:0000313" key="2">
    <source>
        <dbReference type="EMBL" id="VDN20408.1"/>
    </source>
</evidence>
<feature type="compositionally biased region" description="Basic residues" evidence="1">
    <location>
        <begin position="121"/>
        <end position="130"/>
    </location>
</feature>
<gene>
    <name evidence="2" type="ORF">CGOC_LOCUS8806</name>
</gene>
<feature type="compositionally biased region" description="Basic and acidic residues" evidence="1">
    <location>
        <begin position="37"/>
        <end position="55"/>
    </location>
</feature>
<feature type="region of interest" description="Disordered" evidence="1">
    <location>
        <begin position="19"/>
        <end position="55"/>
    </location>
</feature>
<organism evidence="2 3">
    <name type="scientific">Cylicostephanus goldi</name>
    <name type="common">Nematode worm</name>
    <dbReference type="NCBI Taxonomy" id="71465"/>
    <lineage>
        <taxon>Eukaryota</taxon>
        <taxon>Metazoa</taxon>
        <taxon>Ecdysozoa</taxon>
        <taxon>Nematoda</taxon>
        <taxon>Chromadorea</taxon>
        <taxon>Rhabditida</taxon>
        <taxon>Rhabditina</taxon>
        <taxon>Rhabditomorpha</taxon>
        <taxon>Strongyloidea</taxon>
        <taxon>Strongylidae</taxon>
        <taxon>Cylicostephanus</taxon>
    </lineage>
</organism>